<evidence type="ECO:0000256" key="9">
    <source>
        <dbReference type="ARBA" id="ARBA00022771"/>
    </source>
</evidence>
<evidence type="ECO:0000256" key="13">
    <source>
        <dbReference type="ARBA" id="ARBA00023204"/>
    </source>
</evidence>
<feature type="compositionally biased region" description="Acidic residues" evidence="16">
    <location>
        <begin position="338"/>
        <end position="356"/>
    </location>
</feature>
<dbReference type="GO" id="GO:0000724">
    <property type="term" value="P:double-strand break repair via homologous recombination"/>
    <property type="evidence" value="ECO:0007669"/>
    <property type="project" value="TreeGrafter"/>
</dbReference>
<evidence type="ECO:0000256" key="1">
    <source>
        <dbReference type="ARBA" id="ARBA00000900"/>
    </source>
</evidence>
<keyword evidence="11 15" id="KW-0862">Zinc</keyword>
<evidence type="ECO:0000256" key="8">
    <source>
        <dbReference type="ARBA" id="ARBA00022763"/>
    </source>
</evidence>
<evidence type="ECO:0000256" key="7">
    <source>
        <dbReference type="ARBA" id="ARBA00022723"/>
    </source>
</evidence>
<keyword evidence="8 15" id="KW-0227">DNA damage</keyword>
<evidence type="ECO:0000256" key="11">
    <source>
        <dbReference type="ARBA" id="ARBA00022833"/>
    </source>
</evidence>
<dbReference type="InterPro" id="IPR036388">
    <property type="entry name" value="WH-like_DNA-bd_sf"/>
</dbReference>
<dbReference type="GO" id="GO:0061630">
    <property type="term" value="F:ubiquitin protein ligase activity"/>
    <property type="evidence" value="ECO:0007669"/>
    <property type="project" value="UniProtKB-EC"/>
</dbReference>
<dbReference type="InterPro" id="IPR011513">
    <property type="entry name" value="Nse1"/>
</dbReference>
<evidence type="ECO:0000256" key="6">
    <source>
        <dbReference type="ARBA" id="ARBA00022679"/>
    </source>
</evidence>
<comment type="subunit">
    <text evidence="15">Component of the Smc5-Smc6 complex.</text>
</comment>
<dbReference type="Gene3D" id="3.30.40.10">
    <property type="entry name" value="Zinc/RING finger domain, C3HC4 (zinc finger)"/>
    <property type="match status" value="1"/>
</dbReference>
<keyword evidence="7 15" id="KW-0479">Metal-binding</keyword>
<keyword evidence="6 15" id="KW-0808">Transferase</keyword>
<dbReference type="Pfam" id="PF07574">
    <property type="entry name" value="SMC_Nse1"/>
    <property type="match status" value="1"/>
</dbReference>
<dbReference type="OrthoDB" id="185455at2759"/>
<name>A0A6G1KHW3_9PLEO</name>
<evidence type="ECO:0000256" key="12">
    <source>
        <dbReference type="ARBA" id="ARBA00023172"/>
    </source>
</evidence>
<evidence type="ECO:0000256" key="3">
    <source>
        <dbReference type="ARBA" id="ARBA00010258"/>
    </source>
</evidence>
<dbReference type="InterPro" id="IPR014857">
    <property type="entry name" value="Nse1_RING_C4HC3-type"/>
</dbReference>
<comment type="function">
    <text evidence="15">Acts in a DNA repair pathway for removal of UV-induced DNA damage that is distinct from classical nucleotide excision repair and in repair of ionizing radiation damage. Functions in homologous recombination repair of DNA double strand breaks and in recovery of stalled replication forks.</text>
</comment>
<feature type="region of interest" description="Disordered" evidence="16">
    <location>
        <begin position="154"/>
        <end position="187"/>
    </location>
</feature>
<evidence type="ECO:0000256" key="15">
    <source>
        <dbReference type="RuleBase" id="RU368018"/>
    </source>
</evidence>
<dbReference type="EMBL" id="MU005766">
    <property type="protein sequence ID" value="KAF2712370.1"/>
    <property type="molecule type" value="Genomic_DNA"/>
</dbReference>
<protein>
    <recommendedName>
        <fullName evidence="5 15">Non-structural maintenance of chromosomes element 1 homolog</fullName>
        <ecNumber evidence="4 15">2.3.2.27</ecNumber>
    </recommendedName>
</protein>
<dbReference type="GO" id="GO:0030915">
    <property type="term" value="C:Smc5-Smc6 complex"/>
    <property type="evidence" value="ECO:0007669"/>
    <property type="project" value="UniProtKB-UniRule"/>
</dbReference>
<organism evidence="18 19">
    <name type="scientific">Pleomassaria siparia CBS 279.74</name>
    <dbReference type="NCBI Taxonomy" id="1314801"/>
    <lineage>
        <taxon>Eukaryota</taxon>
        <taxon>Fungi</taxon>
        <taxon>Dikarya</taxon>
        <taxon>Ascomycota</taxon>
        <taxon>Pezizomycotina</taxon>
        <taxon>Dothideomycetes</taxon>
        <taxon>Pleosporomycetidae</taxon>
        <taxon>Pleosporales</taxon>
        <taxon>Pleomassariaceae</taxon>
        <taxon>Pleomassaria</taxon>
    </lineage>
</organism>
<keyword evidence="10 15" id="KW-0833">Ubl conjugation pathway</keyword>
<evidence type="ECO:0000256" key="16">
    <source>
        <dbReference type="SAM" id="MobiDB-lite"/>
    </source>
</evidence>
<comment type="similarity">
    <text evidence="3 15">Belongs to the NSE1 family.</text>
</comment>
<feature type="region of interest" description="Disordered" evidence="16">
    <location>
        <begin position="317"/>
        <end position="356"/>
    </location>
</feature>
<evidence type="ECO:0000313" key="19">
    <source>
        <dbReference type="Proteomes" id="UP000799428"/>
    </source>
</evidence>
<dbReference type="PANTHER" id="PTHR20973:SF0">
    <property type="entry name" value="NON-STRUCTURAL MAINTENANCE OF CHROMOSOMES ELEMENT 1 HOMOLOG"/>
    <property type="match status" value="1"/>
</dbReference>
<dbReference type="Pfam" id="PF08746">
    <property type="entry name" value="zf-RING-like"/>
    <property type="match status" value="1"/>
</dbReference>
<evidence type="ECO:0000256" key="5">
    <source>
        <dbReference type="ARBA" id="ARBA00019422"/>
    </source>
</evidence>
<keyword evidence="19" id="KW-1185">Reference proteome</keyword>
<evidence type="ECO:0000256" key="14">
    <source>
        <dbReference type="ARBA" id="ARBA00023242"/>
    </source>
</evidence>
<dbReference type="CDD" id="cd16493">
    <property type="entry name" value="RING-CH-C4HC3_NSE1"/>
    <property type="match status" value="1"/>
</dbReference>
<accession>A0A6G1KHW3</accession>
<dbReference type="Proteomes" id="UP000799428">
    <property type="component" value="Unassembled WGS sequence"/>
</dbReference>
<evidence type="ECO:0000256" key="2">
    <source>
        <dbReference type="ARBA" id="ARBA00004123"/>
    </source>
</evidence>
<comment type="catalytic activity">
    <reaction evidence="1 15">
        <text>S-ubiquitinyl-[E2 ubiquitin-conjugating enzyme]-L-cysteine + [acceptor protein]-L-lysine = [E2 ubiquitin-conjugating enzyme]-L-cysteine + N(6)-ubiquitinyl-[acceptor protein]-L-lysine.</text>
        <dbReference type="EC" id="2.3.2.27"/>
    </reaction>
</comment>
<keyword evidence="14 15" id="KW-0539">Nucleus</keyword>
<dbReference type="Gene3D" id="3.90.1150.220">
    <property type="match status" value="1"/>
</dbReference>
<keyword evidence="9 15" id="KW-0863">Zinc-finger</keyword>
<evidence type="ECO:0000259" key="17">
    <source>
        <dbReference type="Pfam" id="PF08746"/>
    </source>
</evidence>
<reference evidence="18" key="1">
    <citation type="journal article" date="2020" name="Stud. Mycol.">
        <title>101 Dothideomycetes genomes: a test case for predicting lifestyles and emergence of pathogens.</title>
        <authorList>
            <person name="Haridas S."/>
            <person name="Albert R."/>
            <person name="Binder M."/>
            <person name="Bloem J."/>
            <person name="Labutti K."/>
            <person name="Salamov A."/>
            <person name="Andreopoulos B."/>
            <person name="Baker S."/>
            <person name="Barry K."/>
            <person name="Bills G."/>
            <person name="Bluhm B."/>
            <person name="Cannon C."/>
            <person name="Castanera R."/>
            <person name="Culley D."/>
            <person name="Daum C."/>
            <person name="Ezra D."/>
            <person name="Gonzalez J."/>
            <person name="Henrissat B."/>
            <person name="Kuo A."/>
            <person name="Liang C."/>
            <person name="Lipzen A."/>
            <person name="Lutzoni F."/>
            <person name="Magnuson J."/>
            <person name="Mondo S."/>
            <person name="Nolan M."/>
            <person name="Ohm R."/>
            <person name="Pangilinan J."/>
            <person name="Park H.-J."/>
            <person name="Ramirez L."/>
            <person name="Alfaro M."/>
            <person name="Sun H."/>
            <person name="Tritt A."/>
            <person name="Yoshinaga Y."/>
            <person name="Zwiers L.-H."/>
            <person name="Turgeon B."/>
            <person name="Goodwin S."/>
            <person name="Spatafora J."/>
            <person name="Crous P."/>
            <person name="Grigoriev I."/>
        </authorList>
    </citation>
    <scope>NUCLEOTIDE SEQUENCE</scope>
    <source>
        <strain evidence="18">CBS 279.74</strain>
    </source>
</reference>
<dbReference type="GO" id="GO:0005634">
    <property type="term" value="C:nucleus"/>
    <property type="evidence" value="ECO:0007669"/>
    <property type="project" value="UniProtKB-SubCell"/>
</dbReference>
<feature type="compositionally biased region" description="Polar residues" evidence="16">
    <location>
        <begin position="160"/>
        <end position="170"/>
    </location>
</feature>
<dbReference type="GO" id="GO:0008270">
    <property type="term" value="F:zinc ion binding"/>
    <property type="evidence" value="ECO:0007669"/>
    <property type="project" value="UniProtKB-KW"/>
</dbReference>
<gene>
    <name evidence="18" type="ORF">K504DRAFT_480055</name>
</gene>
<dbReference type="InterPro" id="IPR013083">
    <property type="entry name" value="Znf_RING/FYVE/PHD"/>
</dbReference>
<dbReference type="Gene3D" id="1.10.10.10">
    <property type="entry name" value="Winged helix-like DNA-binding domain superfamily/Winged helix DNA-binding domain"/>
    <property type="match status" value="1"/>
</dbReference>
<comment type="subcellular location">
    <subcellularLocation>
        <location evidence="2 15">Nucleus</location>
    </subcellularLocation>
</comment>
<feature type="domain" description="Non-structural maintenance of chromosomes element 1 RING C4HC3-type" evidence="17">
    <location>
        <begin position="254"/>
        <end position="298"/>
    </location>
</feature>
<keyword evidence="12 15" id="KW-0233">DNA recombination</keyword>
<sequence>MSRDDGFDLRAESPDQGRYNNAHRAFLQAFLSRSVMTADEIKPVLAAVMTAKNPNRPLLEGDITSPDISTMIQMINQRLTSLDYEIRSMRDQQTKTLIYALVNTTSDPLTQLATTFSPDEIAYIKRLLDAMFETYNSGSKEIMAVSSMQASQLAKAPARNRQSQIQSQVVNGDAEEGHEPGQTQEASVKSVTLNDAAQLLDRLAEQHLFTKSSRNYWSLAPRGLMELRSYLKETYNDAGDPENEIEEIKRIKDCEGCKDIVTVGLRCSRRECGIRWHDGCARQYFAALRADGRKCPGCGQAWVGDSFIGERVITGAGRASGSGAGAAGRSNGRREVVQEEEDEEEMDHDDDDDDDE</sequence>
<dbReference type="AlphaFoldDB" id="A0A6G1KHW3"/>
<dbReference type="EC" id="2.3.2.27" evidence="4 15"/>
<proteinExistence type="inferred from homology"/>
<dbReference type="PANTHER" id="PTHR20973">
    <property type="entry name" value="NON-SMC ELEMENT 1-RELATED"/>
    <property type="match status" value="1"/>
</dbReference>
<evidence type="ECO:0000256" key="10">
    <source>
        <dbReference type="ARBA" id="ARBA00022786"/>
    </source>
</evidence>
<evidence type="ECO:0000313" key="18">
    <source>
        <dbReference type="EMBL" id="KAF2712370.1"/>
    </source>
</evidence>
<evidence type="ECO:0000256" key="4">
    <source>
        <dbReference type="ARBA" id="ARBA00012483"/>
    </source>
</evidence>
<keyword evidence="13 15" id="KW-0234">DNA repair</keyword>